<dbReference type="SUPFAM" id="SSF51905">
    <property type="entry name" value="FAD/NAD(P)-binding domain"/>
    <property type="match status" value="1"/>
</dbReference>
<keyword evidence="18" id="KW-1185">Reference proteome</keyword>
<evidence type="ECO:0000256" key="9">
    <source>
        <dbReference type="ARBA" id="ARBA00049142"/>
    </source>
</evidence>
<dbReference type="InterPro" id="IPR006324">
    <property type="entry name" value="GSHR"/>
</dbReference>
<dbReference type="EMBL" id="JADEXP010000295">
    <property type="protein sequence ID" value="MBE9069593.1"/>
    <property type="molecule type" value="Genomic_DNA"/>
</dbReference>
<evidence type="ECO:0000256" key="11">
    <source>
        <dbReference type="PIRSR" id="PIRSR000350-3"/>
    </source>
</evidence>
<keyword evidence="3 13" id="KW-0285">Flavoprotein</keyword>
<evidence type="ECO:0000259" key="15">
    <source>
        <dbReference type="Pfam" id="PF02852"/>
    </source>
</evidence>
<accession>A0A929FCH6</accession>
<feature type="domain" description="Pyridine nucleotide-disulphide oxidoreductase dimerisation" evidence="15">
    <location>
        <begin position="335"/>
        <end position="445"/>
    </location>
</feature>
<evidence type="ECO:0000256" key="7">
    <source>
        <dbReference type="ARBA" id="ARBA00023157"/>
    </source>
</evidence>
<dbReference type="RefSeq" id="WP_193995487.1">
    <property type="nucleotide sequence ID" value="NZ_JADEXP010000295.1"/>
</dbReference>
<comment type="function">
    <text evidence="14">Catalyzes the reduction of glutathione disulfide (GSSG) to reduced glutathione (GSH).</text>
</comment>
<reference evidence="17" key="1">
    <citation type="submission" date="2020-10" db="EMBL/GenBank/DDBJ databases">
        <authorList>
            <person name="Castelo-Branco R."/>
            <person name="Eusebio N."/>
            <person name="Adriana R."/>
            <person name="Vieira A."/>
            <person name="Brugerolle De Fraissinette N."/>
            <person name="Rezende De Castro R."/>
            <person name="Schneider M.P."/>
            <person name="Vasconcelos V."/>
            <person name="Leao P.N."/>
        </authorList>
    </citation>
    <scope>NUCLEOTIDE SEQUENCE</scope>
    <source>
        <strain evidence="17">LEGE 11479</strain>
    </source>
</reference>
<dbReference type="GO" id="GO:0050661">
    <property type="term" value="F:NADP binding"/>
    <property type="evidence" value="ECO:0007669"/>
    <property type="project" value="InterPro"/>
</dbReference>
<keyword evidence="7" id="KW-1015">Disulfide bond</keyword>
<organism evidence="17 18">
    <name type="scientific">Leptolyngbya cf. ectocarpi LEGE 11479</name>
    <dbReference type="NCBI Taxonomy" id="1828722"/>
    <lineage>
        <taxon>Bacteria</taxon>
        <taxon>Bacillati</taxon>
        <taxon>Cyanobacteriota</taxon>
        <taxon>Cyanophyceae</taxon>
        <taxon>Leptolyngbyales</taxon>
        <taxon>Leptolyngbyaceae</taxon>
        <taxon>Leptolyngbya group</taxon>
        <taxon>Leptolyngbya</taxon>
    </lineage>
</organism>
<feature type="binding site" evidence="11">
    <location>
        <begin position="173"/>
        <end position="180"/>
    </location>
    <ligand>
        <name>NAD(+)</name>
        <dbReference type="ChEBI" id="CHEBI:57540"/>
    </ligand>
</feature>
<keyword evidence="11" id="KW-0520">NAD</keyword>
<dbReference type="PRINTS" id="PR00411">
    <property type="entry name" value="PNDRDTASEI"/>
</dbReference>
<dbReference type="AlphaFoldDB" id="A0A929FCH6"/>
<keyword evidence="8 13" id="KW-0676">Redox-active center</keyword>
<evidence type="ECO:0000256" key="13">
    <source>
        <dbReference type="RuleBase" id="RU003691"/>
    </source>
</evidence>
<dbReference type="NCBIfam" id="TIGR01424">
    <property type="entry name" value="gluta_reduc_2"/>
    <property type="match status" value="1"/>
</dbReference>
<evidence type="ECO:0000256" key="3">
    <source>
        <dbReference type="ARBA" id="ARBA00022630"/>
    </source>
</evidence>
<evidence type="ECO:0000256" key="12">
    <source>
        <dbReference type="PIRSR" id="PIRSR000350-4"/>
    </source>
</evidence>
<keyword evidence="4 11" id="KW-0274">FAD</keyword>
<dbReference type="PANTHER" id="PTHR42737">
    <property type="entry name" value="GLUTATHIONE REDUCTASE"/>
    <property type="match status" value="1"/>
</dbReference>
<dbReference type="InterPro" id="IPR012999">
    <property type="entry name" value="Pyr_OxRdtase_I_AS"/>
</dbReference>
<comment type="similarity">
    <text evidence="1 13">Belongs to the class-I pyridine nucleotide-disulfide oxidoreductase family.</text>
</comment>
<evidence type="ECO:0000256" key="10">
    <source>
        <dbReference type="PIRSR" id="PIRSR000350-2"/>
    </source>
</evidence>
<feature type="binding site" evidence="11">
    <location>
        <position position="260"/>
    </location>
    <ligand>
        <name>NAD(+)</name>
        <dbReference type="ChEBI" id="CHEBI:57540"/>
    </ligand>
</feature>
<evidence type="ECO:0000256" key="5">
    <source>
        <dbReference type="ARBA" id="ARBA00022857"/>
    </source>
</evidence>
<feature type="domain" description="FAD/NAD(P)-binding" evidence="16">
    <location>
        <begin position="6"/>
        <end position="315"/>
    </location>
</feature>
<dbReference type="EC" id="1.8.1.7" evidence="14"/>
<dbReference type="InterPro" id="IPR016156">
    <property type="entry name" value="FAD/NAD-linked_Rdtase_dimer_sf"/>
</dbReference>
<feature type="binding site" evidence="11">
    <location>
        <position position="51"/>
    </location>
    <ligand>
        <name>FAD</name>
        <dbReference type="ChEBI" id="CHEBI:57692"/>
    </ligand>
</feature>
<comment type="subunit">
    <text evidence="2">Homodimer.</text>
</comment>
<dbReference type="GO" id="GO:0006749">
    <property type="term" value="P:glutathione metabolic process"/>
    <property type="evidence" value="ECO:0007669"/>
    <property type="project" value="InterPro"/>
</dbReference>
<evidence type="ECO:0000313" key="17">
    <source>
        <dbReference type="EMBL" id="MBE9069593.1"/>
    </source>
</evidence>
<dbReference type="Gene3D" id="3.30.390.30">
    <property type="match status" value="1"/>
</dbReference>
<evidence type="ECO:0000256" key="1">
    <source>
        <dbReference type="ARBA" id="ARBA00007532"/>
    </source>
</evidence>
<feature type="disulfide bond" description="Redox-active" evidence="12">
    <location>
        <begin position="42"/>
        <end position="47"/>
    </location>
</feature>
<proteinExistence type="inferred from homology"/>
<evidence type="ECO:0000313" key="18">
    <source>
        <dbReference type="Proteomes" id="UP000615026"/>
    </source>
</evidence>
<dbReference type="GO" id="GO:0004362">
    <property type="term" value="F:glutathione-disulfide reductase (NADPH) activity"/>
    <property type="evidence" value="ECO:0007669"/>
    <property type="project" value="UniProtKB-EC"/>
</dbReference>
<dbReference type="GO" id="GO:0034599">
    <property type="term" value="P:cellular response to oxidative stress"/>
    <property type="evidence" value="ECO:0007669"/>
    <property type="project" value="TreeGrafter"/>
</dbReference>
<evidence type="ECO:0000259" key="16">
    <source>
        <dbReference type="Pfam" id="PF07992"/>
    </source>
</evidence>
<evidence type="ECO:0000256" key="4">
    <source>
        <dbReference type="ARBA" id="ARBA00022827"/>
    </source>
</evidence>
<comment type="catalytic activity">
    <reaction evidence="9 14">
        <text>2 glutathione + NADP(+) = glutathione disulfide + NADPH + H(+)</text>
        <dbReference type="Rhea" id="RHEA:11740"/>
        <dbReference type="ChEBI" id="CHEBI:15378"/>
        <dbReference type="ChEBI" id="CHEBI:57783"/>
        <dbReference type="ChEBI" id="CHEBI:57925"/>
        <dbReference type="ChEBI" id="CHEBI:58297"/>
        <dbReference type="ChEBI" id="CHEBI:58349"/>
        <dbReference type="EC" id="1.8.1.7"/>
    </reaction>
</comment>
<dbReference type="Proteomes" id="UP000615026">
    <property type="component" value="Unassembled WGS sequence"/>
</dbReference>
<dbReference type="InterPro" id="IPR036188">
    <property type="entry name" value="FAD/NAD-bd_sf"/>
</dbReference>
<comment type="cofactor">
    <cofactor evidence="11">
        <name>FAD</name>
        <dbReference type="ChEBI" id="CHEBI:57692"/>
    </cofactor>
    <text evidence="11">Binds 1 FAD per subunit.</text>
</comment>
<keyword evidence="5 14" id="KW-0521">NADP</keyword>
<protein>
    <recommendedName>
        <fullName evidence="14">Glutathione reductase</fullName>
        <shortName evidence="14">GRase</shortName>
        <ecNumber evidence="14">1.8.1.7</ecNumber>
    </recommendedName>
</protein>
<dbReference type="InterPro" id="IPR023753">
    <property type="entry name" value="FAD/NAD-binding_dom"/>
</dbReference>
<dbReference type="Pfam" id="PF02852">
    <property type="entry name" value="Pyr_redox_dim"/>
    <property type="match status" value="1"/>
</dbReference>
<evidence type="ECO:0000256" key="14">
    <source>
        <dbReference type="RuleBase" id="RU365040"/>
    </source>
</evidence>
<name>A0A929FCH6_LEPEC</name>
<keyword evidence="6 13" id="KW-0560">Oxidoreductase</keyword>
<sequence>MAYDFDLFAIGAGSGGIATARRAAQYGAKVAVAEFDRLGGTCVNRGCVPKKLMVYASHFASHVQEAAGYGWTFEAGKFDWSQMITAVNNEVTRLNAIYQRMIDNAEVTLYKGHARIVDFHTIDVAGETVTAEKILIAVGGKPNRPNIPGIELAITSDEIFNLAQQPKRMVIFGGGYIGCEFACVLNALGTEVTQIIRRDKILRGFDEDIRTEVQDAMQRHGINIVVDELVSLEKTDAGLKVNLKSDNIVFTDVVGLAALGRTPRLENLGLENTRVEVAKGAIVVDAHSQTAESNIYAVGDCTDRINLTPVAINEGRVFADTHYGGKRRVMNHDNVPSAVFTTPEVATVGMTESEAIDKYGEAGIRVYRSRFRPMYYTLPQMEEKTLMKLIVHVQTDKVLGAHMVGDTAAEIIQGMAIAVKMGATKADFDATVGIHPSSAEEFVTMR</sequence>
<evidence type="ECO:0000256" key="6">
    <source>
        <dbReference type="ARBA" id="ARBA00023002"/>
    </source>
</evidence>
<dbReference type="PRINTS" id="PR00368">
    <property type="entry name" value="FADPNR"/>
</dbReference>
<comment type="caution">
    <text evidence="17">The sequence shown here is derived from an EMBL/GenBank/DDBJ whole genome shotgun (WGS) entry which is preliminary data.</text>
</comment>
<feature type="active site" description="Proton acceptor" evidence="10">
    <location>
        <position position="435"/>
    </location>
</feature>
<dbReference type="GO" id="GO:0045454">
    <property type="term" value="P:cell redox homeostasis"/>
    <property type="evidence" value="ECO:0007669"/>
    <property type="project" value="InterPro"/>
</dbReference>
<gene>
    <name evidence="17" type="primary">gor</name>
    <name evidence="17" type="ORF">IQ260_23380</name>
</gene>
<dbReference type="PANTHER" id="PTHR42737:SF2">
    <property type="entry name" value="GLUTATHIONE REDUCTASE"/>
    <property type="match status" value="1"/>
</dbReference>
<dbReference type="PIRSF" id="PIRSF000350">
    <property type="entry name" value="Mercury_reductase_MerA"/>
    <property type="match status" value="1"/>
</dbReference>
<dbReference type="Gene3D" id="3.50.50.60">
    <property type="entry name" value="FAD/NAD(P)-binding domain"/>
    <property type="match status" value="2"/>
</dbReference>
<dbReference type="GO" id="GO:0005829">
    <property type="term" value="C:cytosol"/>
    <property type="evidence" value="ECO:0007669"/>
    <property type="project" value="TreeGrafter"/>
</dbReference>
<dbReference type="NCBIfam" id="NF004776">
    <property type="entry name" value="PRK06116.1"/>
    <property type="match status" value="1"/>
</dbReference>
<keyword evidence="11" id="KW-0547">Nucleotide-binding</keyword>
<dbReference type="Pfam" id="PF07992">
    <property type="entry name" value="Pyr_redox_2"/>
    <property type="match status" value="1"/>
</dbReference>
<dbReference type="InterPro" id="IPR004099">
    <property type="entry name" value="Pyr_nucl-diS_OxRdtase_dimer"/>
</dbReference>
<evidence type="ECO:0000256" key="2">
    <source>
        <dbReference type="ARBA" id="ARBA00011738"/>
    </source>
</evidence>
<dbReference type="InterPro" id="IPR001100">
    <property type="entry name" value="Pyr_nuc-diS_OxRdtase"/>
</dbReference>
<evidence type="ECO:0000256" key="8">
    <source>
        <dbReference type="ARBA" id="ARBA00023284"/>
    </source>
</evidence>
<dbReference type="SUPFAM" id="SSF55424">
    <property type="entry name" value="FAD/NAD-linked reductases, dimerisation (C-terminal) domain"/>
    <property type="match status" value="1"/>
</dbReference>
<dbReference type="InterPro" id="IPR046952">
    <property type="entry name" value="GSHR/TRXR-like"/>
</dbReference>
<feature type="binding site" evidence="11">
    <location>
        <position position="300"/>
    </location>
    <ligand>
        <name>FAD</name>
        <dbReference type="ChEBI" id="CHEBI:57692"/>
    </ligand>
</feature>
<dbReference type="PROSITE" id="PS00076">
    <property type="entry name" value="PYRIDINE_REDOX_1"/>
    <property type="match status" value="1"/>
</dbReference>
<dbReference type="GO" id="GO:0050660">
    <property type="term" value="F:flavin adenine dinucleotide binding"/>
    <property type="evidence" value="ECO:0007669"/>
    <property type="project" value="InterPro"/>
</dbReference>